<comment type="caution">
    <text evidence="1">The sequence shown here is derived from an EMBL/GenBank/DDBJ whole genome shotgun (WGS) entry which is preliminary data.</text>
</comment>
<evidence type="ECO:0000313" key="1">
    <source>
        <dbReference type="EMBL" id="GJT93981.1"/>
    </source>
</evidence>
<protein>
    <recommendedName>
        <fullName evidence="3">Integrase, catalytic region, zinc finger, CCHC-type, peptidase aspartic, catalytic</fullName>
    </recommendedName>
</protein>
<dbReference type="EMBL" id="BQNB010020254">
    <property type="protein sequence ID" value="GJT93981.1"/>
    <property type="molecule type" value="Genomic_DNA"/>
</dbReference>
<gene>
    <name evidence="1" type="ORF">Tco_1082826</name>
</gene>
<sequence>MTTLAEHIIVVGAENRPLILEKTMYDSWASHIRLFIKGKKNGSMMLDSIDKVSKEFYTTNYDQLYAYLSQHERHANEVHVMRERYLDPLALQGEDSIDYINKAMAFLSAVASRFPPSNNQLRTSSNPRNQATIQDGRVTVQQVQGRQIQSFAGTGNKRIATNSKGNYAEGQARVVKCYNYQRERHMARQCTQPKRPRIYAWFKEKMSLTKDLDTYDSDCYDISLAKAVLMANLSSCDSDVLSEVPYSDTYLNDMNNQDVQEMSYSKQTHIVDFLDNEITSDSNINPYSQYLQELQDAGIHDTNSSTPNDLLVLSLVEQMTDHVANLDKENQTNKMVNESLTVELEGYKE</sequence>
<proteinExistence type="predicted"/>
<name>A0ABQ5I1G6_9ASTR</name>
<keyword evidence="2" id="KW-1185">Reference proteome</keyword>
<accession>A0ABQ5I1G6</accession>
<evidence type="ECO:0000313" key="2">
    <source>
        <dbReference type="Proteomes" id="UP001151760"/>
    </source>
</evidence>
<evidence type="ECO:0008006" key="3">
    <source>
        <dbReference type="Google" id="ProtNLM"/>
    </source>
</evidence>
<reference evidence="1" key="1">
    <citation type="journal article" date="2022" name="Int. J. Mol. Sci.">
        <title>Draft Genome of Tanacetum Coccineum: Genomic Comparison of Closely Related Tanacetum-Family Plants.</title>
        <authorList>
            <person name="Yamashiro T."/>
            <person name="Shiraishi A."/>
            <person name="Nakayama K."/>
            <person name="Satake H."/>
        </authorList>
    </citation>
    <scope>NUCLEOTIDE SEQUENCE</scope>
</reference>
<dbReference type="Proteomes" id="UP001151760">
    <property type="component" value="Unassembled WGS sequence"/>
</dbReference>
<organism evidence="1 2">
    <name type="scientific">Tanacetum coccineum</name>
    <dbReference type="NCBI Taxonomy" id="301880"/>
    <lineage>
        <taxon>Eukaryota</taxon>
        <taxon>Viridiplantae</taxon>
        <taxon>Streptophyta</taxon>
        <taxon>Embryophyta</taxon>
        <taxon>Tracheophyta</taxon>
        <taxon>Spermatophyta</taxon>
        <taxon>Magnoliopsida</taxon>
        <taxon>eudicotyledons</taxon>
        <taxon>Gunneridae</taxon>
        <taxon>Pentapetalae</taxon>
        <taxon>asterids</taxon>
        <taxon>campanulids</taxon>
        <taxon>Asterales</taxon>
        <taxon>Asteraceae</taxon>
        <taxon>Asteroideae</taxon>
        <taxon>Anthemideae</taxon>
        <taxon>Anthemidinae</taxon>
        <taxon>Tanacetum</taxon>
    </lineage>
</organism>
<reference evidence="1" key="2">
    <citation type="submission" date="2022-01" db="EMBL/GenBank/DDBJ databases">
        <authorList>
            <person name="Yamashiro T."/>
            <person name="Shiraishi A."/>
            <person name="Satake H."/>
            <person name="Nakayama K."/>
        </authorList>
    </citation>
    <scope>NUCLEOTIDE SEQUENCE</scope>
</reference>